<evidence type="ECO:0000259" key="1">
    <source>
        <dbReference type="Pfam" id="PF06983"/>
    </source>
</evidence>
<protein>
    <submittedName>
        <fullName evidence="2">VOC family protein</fullName>
    </submittedName>
</protein>
<dbReference type="AlphaFoldDB" id="A0A8F5ZG27"/>
<dbReference type="InterPro" id="IPR028973">
    <property type="entry name" value="PhnB-like"/>
</dbReference>
<dbReference type="Pfam" id="PF06983">
    <property type="entry name" value="3-dmu-9_3-mt"/>
    <property type="match status" value="1"/>
</dbReference>
<evidence type="ECO:0000313" key="2">
    <source>
        <dbReference type="EMBL" id="QXO95169.1"/>
    </source>
</evidence>
<name>A0A8F5ZG27_METHU</name>
<organism evidence="2 3">
    <name type="scientific">Methanospirillum hungatei</name>
    <dbReference type="NCBI Taxonomy" id="2203"/>
    <lineage>
        <taxon>Archaea</taxon>
        <taxon>Methanobacteriati</taxon>
        <taxon>Methanobacteriota</taxon>
        <taxon>Stenosarchaea group</taxon>
        <taxon>Methanomicrobia</taxon>
        <taxon>Methanomicrobiales</taxon>
        <taxon>Methanospirillaceae</taxon>
        <taxon>Methanospirillum</taxon>
    </lineage>
</organism>
<gene>
    <name evidence="2" type="ORF">KSK55_01775</name>
</gene>
<proteinExistence type="predicted"/>
<sequence>MASVQKISTCLWLDNETLESAQFYISIFNITSIGKISRYRKERLEFHQKPEGGL</sequence>
<accession>A0A8F5ZG27</accession>
<dbReference type="Proteomes" id="UP000694228">
    <property type="component" value="Chromosome"/>
</dbReference>
<evidence type="ECO:0000313" key="3">
    <source>
        <dbReference type="Proteomes" id="UP000694228"/>
    </source>
</evidence>
<reference evidence="2 3" key="1">
    <citation type="submission" date="2021-06" db="EMBL/GenBank/DDBJ databases">
        <title>Complete genome sequence of the secondary alcohol utilizing methanogen Methanospirillum hungatei strain GP1.</title>
        <authorList>
            <person name="Day L.A."/>
            <person name="Costa K.C."/>
        </authorList>
    </citation>
    <scope>NUCLEOTIDE SEQUENCE [LARGE SCALE GENOMIC DNA]</scope>
    <source>
        <strain evidence="2 3">GP1</strain>
    </source>
</reference>
<dbReference type="OrthoDB" id="7844at2157"/>
<feature type="domain" description="PhnB-like" evidence="1">
    <location>
        <begin position="5"/>
        <end position="43"/>
    </location>
</feature>
<dbReference type="EMBL" id="CP077107">
    <property type="protein sequence ID" value="QXO95169.1"/>
    <property type="molecule type" value="Genomic_DNA"/>
</dbReference>